<dbReference type="Proteomes" id="UP000005239">
    <property type="component" value="Unassembled WGS sequence"/>
</dbReference>
<dbReference type="AlphaFoldDB" id="A0A2A6BG77"/>
<proteinExistence type="predicted"/>
<name>A0A2A6BG77_PRIPA</name>
<reference evidence="1" key="2">
    <citation type="submission" date="2022-06" db="UniProtKB">
        <authorList>
            <consortium name="EnsemblMetazoa"/>
        </authorList>
    </citation>
    <scope>IDENTIFICATION</scope>
    <source>
        <strain evidence="1">PS312</strain>
    </source>
</reference>
<dbReference type="OrthoDB" id="5823363at2759"/>
<protein>
    <submittedName>
        <fullName evidence="1">Uncharacterized protein</fullName>
    </submittedName>
</protein>
<evidence type="ECO:0000313" key="1">
    <source>
        <dbReference type="EnsemblMetazoa" id="PPA11175.1"/>
    </source>
</evidence>
<organism evidence="1 2">
    <name type="scientific">Pristionchus pacificus</name>
    <name type="common">Parasitic nematode worm</name>
    <dbReference type="NCBI Taxonomy" id="54126"/>
    <lineage>
        <taxon>Eukaryota</taxon>
        <taxon>Metazoa</taxon>
        <taxon>Ecdysozoa</taxon>
        <taxon>Nematoda</taxon>
        <taxon>Chromadorea</taxon>
        <taxon>Rhabditida</taxon>
        <taxon>Rhabditina</taxon>
        <taxon>Diplogasteromorpha</taxon>
        <taxon>Diplogasteroidea</taxon>
        <taxon>Neodiplogasteridae</taxon>
        <taxon>Pristionchus</taxon>
    </lineage>
</organism>
<sequence length="275" mass="31176">MSERTWQDKVASWSEEGFSAAEIVNKCMQIGKTVSESRVLRLLKKKYVVKKAYTPSSIVDKQKIGPIFKFVFDSYLEDNQKEGTKVVEEINALFGEKLSPNIVKRIREAQGLGSDGVRYGHSVRMANRPPRLAFCTHHLSVGTMFTHHVFTDESMVQAGKRGRFCYVLKGDTSSRVKPRYKHPPQLMVWGGISWEGATPLVLIRKGRNVDGPVYQSMLHSSYLKWAEKKYGDNAVLVQDNARCHISASTRDFFQRAGVQKQMKKVVEKQGGPVYD</sequence>
<reference evidence="2" key="1">
    <citation type="journal article" date="2008" name="Nat. Genet.">
        <title>The Pristionchus pacificus genome provides a unique perspective on nematode lifestyle and parasitism.</title>
        <authorList>
            <person name="Dieterich C."/>
            <person name="Clifton S.W."/>
            <person name="Schuster L.N."/>
            <person name="Chinwalla A."/>
            <person name="Delehaunty K."/>
            <person name="Dinkelacker I."/>
            <person name="Fulton L."/>
            <person name="Fulton R."/>
            <person name="Godfrey J."/>
            <person name="Minx P."/>
            <person name="Mitreva M."/>
            <person name="Roeseler W."/>
            <person name="Tian H."/>
            <person name="Witte H."/>
            <person name="Yang S.P."/>
            <person name="Wilson R.K."/>
            <person name="Sommer R.J."/>
        </authorList>
    </citation>
    <scope>NUCLEOTIDE SEQUENCE [LARGE SCALE GENOMIC DNA]</scope>
    <source>
        <strain evidence="2">PS312</strain>
    </source>
</reference>
<dbReference type="EnsemblMetazoa" id="PPA11175.1">
    <property type="protein sequence ID" value="PPA11175.1"/>
    <property type="gene ID" value="WBGene00100729"/>
</dbReference>
<dbReference type="InterPro" id="IPR052338">
    <property type="entry name" value="Transposase_5"/>
</dbReference>
<dbReference type="PANTHER" id="PTHR23022">
    <property type="entry name" value="TRANSPOSABLE ELEMENT-RELATED"/>
    <property type="match status" value="1"/>
</dbReference>
<accession>A0A2A6BG77</accession>
<evidence type="ECO:0000313" key="2">
    <source>
        <dbReference type="Proteomes" id="UP000005239"/>
    </source>
</evidence>
<dbReference type="GO" id="GO:0003676">
    <property type="term" value="F:nucleic acid binding"/>
    <property type="evidence" value="ECO:0007669"/>
    <property type="project" value="InterPro"/>
</dbReference>
<dbReference type="Gene3D" id="3.30.420.10">
    <property type="entry name" value="Ribonuclease H-like superfamily/Ribonuclease H"/>
    <property type="match status" value="1"/>
</dbReference>
<keyword evidence="2" id="KW-1185">Reference proteome</keyword>
<dbReference type="PANTHER" id="PTHR23022:SF134">
    <property type="entry name" value="TRANSPOSABLE ELEMENT TC1 TRANSPOSASE"/>
    <property type="match status" value="1"/>
</dbReference>
<dbReference type="InterPro" id="IPR036397">
    <property type="entry name" value="RNaseH_sf"/>
</dbReference>
<accession>A0A8R1YB77</accession>
<gene>
    <name evidence="1" type="primary">WBGene00100729</name>
</gene>